<evidence type="ECO:0000256" key="1">
    <source>
        <dbReference type="SAM" id="SignalP"/>
    </source>
</evidence>
<feature type="chain" id="PRO_5013546670" evidence="1">
    <location>
        <begin position="22"/>
        <end position="164"/>
    </location>
</feature>
<dbReference type="Proteomes" id="UP000230750">
    <property type="component" value="Unassembled WGS sequence"/>
</dbReference>
<organism evidence="2 3">
    <name type="scientific">Stichopus japonicus</name>
    <name type="common">Sea cucumber</name>
    <dbReference type="NCBI Taxonomy" id="307972"/>
    <lineage>
        <taxon>Eukaryota</taxon>
        <taxon>Metazoa</taxon>
        <taxon>Echinodermata</taxon>
        <taxon>Eleutherozoa</taxon>
        <taxon>Echinozoa</taxon>
        <taxon>Holothuroidea</taxon>
        <taxon>Aspidochirotacea</taxon>
        <taxon>Aspidochirotida</taxon>
        <taxon>Stichopodidae</taxon>
        <taxon>Apostichopus</taxon>
    </lineage>
</organism>
<gene>
    <name evidence="2" type="ORF">BSL78_24955</name>
</gene>
<sequence>MAFLFAKIVILLTVFCYFSKANQCIESATVECASHDSELNDLCDELEQLSVPSHLVTCVAPYNKCAVLYLTFSYTFAPLEVDIVETGCAYGNNGCYDRNELLQQDPDFQDLIEEIERDGLLEVENVSGCICSDTLCSSGVTPLAGLAVILPATVMVIVKDLLLG</sequence>
<accession>A0A2G8JR04</accession>
<dbReference type="AlphaFoldDB" id="A0A2G8JR04"/>
<name>A0A2G8JR04_STIJA</name>
<protein>
    <submittedName>
        <fullName evidence="2">Uncharacterized protein</fullName>
    </submittedName>
</protein>
<evidence type="ECO:0000313" key="3">
    <source>
        <dbReference type="Proteomes" id="UP000230750"/>
    </source>
</evidence>
<keyword evidence="3" id="KW-1185">Reference proteome</keyword>
<keyword evidence="1" id="KW-0732">Signal</keyword>
<evidence type="ECO:0000313" key="2">
    <source>
        <dbReference type="EMBL" id="PIK38202.1"/>
    </source>
</evidence>
<comment type="caution">
    <text evidence="2">The sequence shown here is derived from an EMBL/GenBank/DDBJ whole genome shotgun (WGS) entry which is preliminary data.</text>
</comment>
<dbReference type="EMBL" id="MRZV01001388">
    <property type="protein sequence ID" value="PIK38202.1"/>
    <property type="molecule type" value="Genomic_DNA"/>
</dbReference>
<reference evidence="2 3" key="1">
    <citation type="journal article" date="2017" name="PLoS Biol.">
        <title>The sea cucumber genome provides insights into morphological evolution and visceral regeneration.</title>
        <authorList>
            <person name="Zhang X."/>
            <person name="Sun L."/>
            <person name="Yuan J."/>
            <person name="Sun Y."/>
            <person name="Gao Y."/>
            <person name="Zhang L."/>
            <person name="Li S."/>
            <person name="Dai H."/>
            <person name="Hamel J.F."/>
            <person name="Liu C."/>
            <person name="Yu Y."/>
            <person name="Liu S."/>
            <person name="Lin W."/>
            <person name="Guo K."/>
            <person name="Jin S."/>
            <person name="Xu P."/>
            <person name="Storey K.B."/>
            <person name="Huan P."/>
            <person name="Zhang T."/>
            <person name="Zhou Y."/>
            <person name="Zhang J."/>
            <person name="Lin C."/>
            <person name="Li X."/>
            <person name="Xing L."/>
            <person name="Huo D."/>
            <person name="Sun M."/>
            <person name="Wang L."/>
            <person name="Mercier A."/>
            <person name="Li F."/>
            <person name="Yang H."/>
            <person name="Xiang J."/>
        </authorList>
    </citation>
    <scope>NUCLEOTIDE SEQUENCE [LARGE SCALE GENOMIC DNA]</scope>
    <source>
        <strain evidence="2">Shaxun</strain>
        <tissue evidence="2">Muscle</tissue>
    </source>
</reference>
<proteinExistence type="predicted"/>
<feature type="signal peptide" evidence="1">
    <location>
        <begin position="1"/>
        <end position="21"/>
    </location>
</feature>